<gene>
    <name evidence="1" type="ORF">T4A_8267</name>
    <name evidence="2" type="ORF">T4C_8123</name>
</gene>
<dbReference type="Proteomes" id="UP000054632">
    <property type="component" value="Unassembled WGS sequence"/>
</dbReference>
<evidence type="ECO:0000313" key="3">
    <source>
        <dbReference type="Proteomes" id="UP000054632"/>
    </source>
</evidence>
<organism evidence="1 3">
    <name type="scientific">Trichinella pseudospiralis</name>
    <name type="common">Parasitic roundworm</name>
    <dbReference type="NCBI Taxonomy" id="6337"/>
    <lineage>
        <taxon>Eukaryota</taxon>
        <taxon>Metazoa</taxon>
        <taxon>Ecdysozoa</taxon>
        <taxon>Nematoda</taxon>
        <taxon>Enoplea</taxon>
        <taxon>Dorylaimia</taxon>
        <taxon>Trichinellida</taxon>
        <taxon>Trichinellidae</taxon>
        <taxon>Trichinella</taxon>
    </lineage>
</organism>
<dbReference type="EMBL" id="JYDR01000008">
    <property type="protein sequence ID" value="KRY77111.1"/>
    <property type="molecule type" value="Genomic_DNA"/>
</dbReference>
<sequence length="132" mass="15275">MSNNCALRNLPLIDSTNPVEQFKKAHAELKHFKMSRKRLIDKPVNLDNNRRRPKEKIIGESNVDSRLEEAAVNSADKLLQTLLLAMSADDEGFSEFKLSSLFEFPMNFELPSFDKLLEARKSNFFEDFGFKY</sequence>
<reference evidence="3 4" key="1">
    <citation type="submission" date="2015-01" db="EMBL/GenBank/DDBJ databases">
        <title>Evolution of Trichinella species and genotypes.</title>
        <authorList>
            <person name="Korhonen P.K."/>
            <person name="Edoardo P."/>
            <person name="Giuseppe L.R."/>
            <person name="Gasser R.B."/>
        </authorList>
    </citation>
    <scope>NUCLEOTIDE SEQUENCE [LARGE SCALE GENOMIC DNA]</scope>
    <source>
        <strain evidence="1">ISS13</strain>
        <strain evidence="2">ISS176</strain>
    </source>
</reference>
<dbReference type="AlphaFoldDB" id="A0A0V1ETQ5"/>
<evidence type="ECO:0000313" key="2">
    <source>
        <dbReference type="EMBL" id="KRZ42401.1"/>
    </source>
</evidence>
<protein>
    <submittedName>
        <fullName evidence="1">Uncharacterized protein</fullName>
    </submittedName>
</protein>
<evidence type="ECO:0000313" key="1">
    <source>
        <dbReference type="EMBL" id="KRY77111.1"/>
    </source>
</evidence>
<proteinExistence type="predicted"/>
<evidence type="ECO:0000313" key="4">
    <source>
        <dbReference type="Proteomes" id="UP000054826"/>
    </source>
</evidence>
<accession>A0A0V1ETQ5</accession>
<dbReference type="Proteomes" id="UP000054826">
    <property type="component" value="Unassembled WGS sequence"/>
</dbReference>
<name>A0A0V1ETQ5_TRIPS</name>
<comment type="caution">
    <text evidence="1">The sequence shown here is derived from an EMBL/GenBank/DDBJ whole genome shotgun (WGS) entry which is preliminary data.</text>
</comment>
<dbReference type="EMBL" id="JYDV01000014">
    <property type="protein sequence ID" value="KRZ42401.1"/>
    <property type="molecule type" value="Genomic_DNA"/>
</dbReference>